<evidence type="ECO:0000313" key="7">
    <source>
        <dbReference type="EMBL" id="CAG9333832.1"/>
    </source>
</evidence>
<proteinExistence type="predicted"/>
<evidence type="ECO:0000256" key="5">
    <source>
        <dbReference type="SAM" id="Phobius"/>
    </source>
</evidence>
<dbReference type="GO" id="GO:0016567">
    <property type="term" value="P:protein ubiquitination"/>
    <property type="evidence" value="ECO:0007669"/>
    <property type="project" value="TreeGrafter"/>
</dbReference>
<sequence>MKCFLICLCLIVLTSASNKYAPKCTTDSDCKTYTSCEDKHCIHKSLIPLDGQEVGGTLCIFVLALLSNAAGIGGSTIMIALLLLVYHFETHSAIPLAQAIIWAGALISVALRIPNRHPTRDRPLISWDLVMHLSSLLLLGTSIGVMLNVMFPEWLILALLTLLVIYLSYKILKRGVAAYKRETLMKKISVHPAPADTDTVEIETIEMYVNDSKDLIEENTNENKAHESHNDSKYVICELTEESTDREISGELKAIIRSEKNIVLWGPVTITILIFCWVVLASFIKGDKNVNSLVGLSYCSDGYWGFLVVFYLSLLGINIWTGIYLLKRNKKLEELKYNFDENDLRWDLHKIVKFSLISLCSGFLAGLLGVGSGLIVGPVMLSFGVRPEVSAANSSTVIVVSSSISMILYLMADMVELSYAGWFLAFVFVGAAIGLLVIRKIVVKKKRASILIIILGLILLISCIMIPIYGALNIVDQNDKGDFQLGFKDYCS</sequence>
<feature type="transmembrane region" description="Helical" evidence="5">
    <location>
        <begin position="354"/>
        <end position="376"/>
    </location>
</feature>
<dbReference type="GO" id="GO:0031464">
    <property type="term" value="C:Cul4A-RING E3 ubiquitin ligase complex"/>
    <property type="evidence" value="ECO:0007669"/>
    <property type="project" value="TreeGrafter"/>
</dbReference>
<feature type="chain" id="PRO_5043919610" description="Sulfite exporter TauE/SafE family protein" evidence="6">
    <location>
        <begin position="17"/>
        <end position="492"/>
    </location>
</feature>
<feature type="transmembrane region" description="Helical" evidence="5">
    <location>
        <begin position="60"/>
        <end position="86"/>
    </location>
</feature>
<feature type="transmembrane region" description="Helical" evidence="5">
    <location>
        <begin position="304"/>
        <end position="326"/>
    </location>
</feature>
<dbReference type="EMBL" id="CAJZBQ010000057">
    <property type="protein sequence ID" value="CAG9333832.1"/>
    <property type="molecule type" value="Genomic_DNA"/>
</dbReference>
<comment type="caution">
    <text evidence="7">The sequence shown here is derived from an EMBL/GenBank/DDBJ whole genome shotgun (WGS) entry which is preliminary data.</text>
</comment>
<dbReference type="Proteomes" id="UP001162131">
    <property type="component" value="Unassembled WGS sequence"/>
</dbReference>
<dbReference type="PANTHER" id="PTHR14255:SF3">
    <property type="entry name" value="SULFITE EXPORTER TAUE_SAFE FAMILY PROTEIN 5-RELATED"/>
    <property type="match status" value="1"/>
</dbReference>
<feature type="transmembrane region" description="Helical" evidence="5">
    <location>
        <begin position="133"/>
        <end position="166"/>
    </location>
</feature>
<organism evidence="7 8">
    <name type="scientific">Blepharisma stoltei</name>
    <dbReference type="NCBI Taxonomy" id="1481888"/>
    <lineage>
        <taxon>Eukaryota</taxon>
        <taxon>Sar</taxon>
        <taxon>Alveolata</taxon>
        <taxon>Ciliophora</taxon>
        <taxon>Postciliodesmatophora</taxon>
        <taxon>Heterotrichea</taxon>
        <taxon>Heterotrichida</taxon>
        <taxon>Blepharismidae</taxon>
        <taxon>Blepharisma</taxon>
    </lineage>
</organism>
<keyword evidence="3 5" id="KW-1133">Transmembrane helix</keyword>
<dbReference type="GO" id="GO:0016020">
    <property type="term" value="C:membrane"/>
    <property type="evidence" value="ECO:0007669"/>
    <property type="project" value="UniProtKB-SubCell"/>
</dbReference>
<evidence type="ECO:0000256" key="4">
    <source>
        <dbReference type="ARBA" id="ARBA00023136"/>
    </source>
</evidence>
<evidence type="ECO:0008006" key="9">
    <source>
        <dbReference type="Google" id="ProtNLM"/>
    </source>
</evidence>
<feature type="transmembrane region" description="Helical" evidence="5">
    <location>
        <begin position="93"/>
        <end position="113"/>
    </location>
</feature>
<evidence type="ECO:0000256" key="6">
    <source>
        <dbReference type="SAM" id="SignalP"/>
    </source>
</evidence>
<accession>A0AAU9K6L4</accession>
<feature type="transmembrane region" description="Helical" evidence="5">
    <location>
        <begin position="419"/>
        <end position="438"/>
    </location>
</feature>
<dbReference type="InterPro" id="IPR002781">
    <property type="entry name" value="TM_pro_TauE-like"/>
</dbReference>
<evidence type="ECO:0000256" key="1">
    <source>
        <dbReference type="ARBA" id="ARBA00004141"/>
    </source>
</evidence>
<dbReference type="PANTHER" id="PTHR14255">
    <property type="entry name" value="CEREBLON"/>
    <property type="match status" value="1"/>
</dbReference>
<comment type="subcellular location">
    <subcellularLocation>
        <location evidence="1">Membrane</location>
        <topology evidence="1">Multi-pass membrane protein</topology>
    </subcellularLocation>
</comment>
<keyword evidence="2 5" id="KW-0812">Transmembrane</keyword>
<evidence type="ECO:0000256" key="2">
    <source>
        <dbReference type="ARBA" id="ARBA00022692"/>
    </source>
</evidence>
<feature type="transmembrane region" description="Helical" evidence="5">
    <location>
        <begin position="450"/>
        <end position="472"/>
    </location>
</feature>
<reference evidence="7" key="1">
    <citation type="submission" date="2021-09" db="EMBL/GenBank/DDBJ databases">
        <authorList>
            <consortium name="AG Swart"/>
            <person name="Singh M."/>
            <person name="Singh A."/>
            <person name="Seah K."/>
            <person name="Emmerich C."/>
        </authorList>
    </citation>
    <scope>NUCLEOTIDE SEQUENCE</scope>
    <source>
        <strain evidence="7">ATCC30299</strain>
    </source>
</reference>
<keyword evidence="4 5" id="KW-0472">Membrane</keyword>
<keyword evidence="8" id="KW-1185">Reference proteome</keyword>
<feature type="transmembrane region" description="Helical" evidence="5">
    <location>
        <begin position="262"/>
        <end position="284"/>
    </location>
</feature>
<feature type="signal peptide" evidence="6">
    <location>
        <begin position="1"/>
        <end position="16"/>
    </location>
</feature>
<evidence type="ECO:0000256" key="3">
    <source>
        <dbReference type="ARBA" id="ARBA00022989"/>
    </source>
</evidence>
<dbReference type="AlphaFoldDB" id="A0AAU9K6L4"/>
<evidence type="ECO:0000313" key="8">
    <source>
        <dbReference type="Proteomes" id="UP001162131"/>
    </source>
</evidence>
<name>A0AAU9K6L4_9CILI</name>
<keyword evidence="6" id="KW-0732">Signal</keyword>
<gene>
    <name evidence="7" type="ORF">BSTOLATCC_MIC59645</name>
</gene>
<protein>
    <recommendedName>
        <fullName evidence="9">Sulfite exporter TauE/SafE family protein</fullName>
    </recommendedName>
</protein>
<dbReference type="Pfam" id="PF01925">
    <property type="entry name" value="TauE"/>
    <property type="match status" value="2"/>
</dbReference>